<dbReference type="EMBL" id="BSNM01000013">
    <property type="protein sequence ID" value="GLQ31474.1"/>
    <property type="molecule type" value="Genomic_DNA"/>
</dbReference>
<name>A0AA37SB79_9GAMM</name>
<gene>
    <name evidence="1" type="ORF">GCM10007876_19530</name>
</gene>
<evidence type="ECO:0000313" key="2">
    <source>
        <dbReference type="Proteomes" id="UP001161389"/>
    </source>
</evidence>
<dbReference type="AlphaFoldDB" id="A0AA37SB79"/>
<sequence length="52" mass="5937">MWITVMNLLMLLAVTLLLLFTGIAVRAYVQERHSWKDIEVKASQSGIKGFDE</sequence>
<dbReference type="RefSeq" id="WP_004748868.1">
    <property type="nucleotide sequence ID" value="NZ_BSNM01000013.1"/>
</dbReference>
<reference evidence="1" key="1">
    <citation type="journal article" date="2014" name="Int. J. Syst. Evol. Microbiol.">
        <title>Complete genome sequence of Corynebacterium casei LMG S-19264T (=DSM 44701T), isolated from a smear-ripened cheese.</title>
        <authorList>
            <consortium name="US DOE Joint Genome Institute (JGI-PGF)"/>
            <person name="Walter F."/>
            <person name="Albersmeier A."/>
            <person name="Kalinowski J."/>
            <person name="Ruckert C."/>
        </authorList>
    </citation>
    <scope>NUCLEOTIDE SEQUENCE</scope>
    <source>
        <strain evidence="1">NBRC 110071</strain>
    </source>
</reference>
<accession>A0AA37SB79</accession>
<organism evidence="1 2">
    <name type="scientific">Litoribrevibacter albus</name>
    <dbReference type="NCBI Taxonomy" id="1473156"/>
    <lineage>
        <taxon>Bacteria</taxon>
        <taxon>Pseudomonadati</taxon>
        <taxon>Pseudomonadota</taxon>
        <taxon>Gammaproteobacteria</taxon>
        <taxon>Oceanospirillales</taxon>
        <taxon>Oceanospirillaceae</taxon>
        <taxon>Litoribrevibacter</taxon>
    </lineage>
</organism>
<evidence type="ECO:0000313" key="1">
    <source>
        <dbReference type="EMBL" id="GLQ31474.1"/>
    </source>
</evidence>
<keyword evidence="2" id="KW-1185">Reference proteome</keyword>
<reference evidence="1" key="2">
    <citation type="submission" date="2023-01" db="EMBL/GenBank/DDBJ databases">
        <title>Draft genome sequence of Litoribrevibacter albus strain NBRC 110071.</title>
        <authorList>
            <person name="Sun Q."/>
            <person name="Mori K."/>
        </authorList>
    </citation>
    <scope>NUCLEOTIDE SEQUENCE</scope>
    <source>
        <strain evidence="1">NBRC 110071</strain>
    </source>
</reference>
<comment type="caution">
    <text evidence="1">The sequence shown here is derived from an EMBL/GenBank/DDBJ whole genome shotgun (WGS) entry which is preliminary data.</text>
</comment>
<proteinExistence type="predicted"/>
<dbReference type="Proteomes" id="UP001161389">
    <property type="component" value="Unassembled WGS sequence"/>
</dbReference>
<protein>
    <submittedName>
        <fullName evidence="1">Uncharacterized protein</fullName>
    </submittedName>
</protein>
<dbReference type="GeneID" id="42478857"/>